<dbReference type="InterPro" id="IPR040660">
    <property type="entry name" value="N_formyltrans_C"/>
</dbReference>
<feature type="domain" description="N-formyltransferase dimerization C-terminal" evidence="6">
    <location>
        <begin position="210"/>
        <end position="253"/>
    </location>
</feature>
<organism evidence="7 8">
    <name type="scientific">Pseudodesulfovibrio senegalensis</name>
    <dbReference type="NCBI Taxonomy" id="1721087"/>
    <lineage>
        <taxon>Bacteria</taxon>
        <taxon>Pseudomonadati</taxon>
        <taxon>Thermodesulfobacteriota</taxon>
        <taxon>Desulfovibrionia</taxon>
        <taxon>Desulfovibrionales</taxon>
        <taxon>Desulfovibrionaceae</taxon>
    </lineage>
</organism>
<sequence>MWSVLADRRILWSVSELRVAVFADGEVGNRILSYFCEEYPDDLKAVCAFMPEMDAPFLSSGCTLMNGEAPEEAIAAQLRACELDLVILAWWPKIVGKKIIKSARLGCLNCHPSYLPYNRGKHYNFWTIVEETRFGVTLHFVDEGIDTGDIVFQKEIHKTWLDTGKSLYCKAQSAMVDLFQESYPRIRQEEFVRCKQDDFEATMHYSKELENASELRRQQVYSWRQLLNLIRARTFRPHPACYFFQNGKKVFIRSNVTLLADKGKQYTQVSLDEKRKYHDVLQCDDITAGSYFVFDDEDRYFVEFTYEAEEENP</sequence>
<dbReference type="PANTHER" id="PTHR43369">
    <property type="entry name" value="PHOSPHORIBOSYLGLYCINAMIDE FORMYLTRANSFERASE"/>
    <property type="match status" value="1"/>
</dbReference>
<keyword evidence="3 7" id="KW-0808">Transferase</keyword>
<name>A0A6N6N3V0_9BACT</name>
<gene>
    <name evidence="7" type="ORF">F8A88_10580</name>
</gene>
<dbReference type="GO" id="GO:0004644">
    <property type="term" value="F:phosphoribosylglycinamide formyltransferase activity"/>
    <property type="evidence" value="ECO:0007669"/>
    <property type="project" value="UniProtKB-EC"/>
</dbReference>
<evidence type="ECO:0000259" key="6">
    <source>
        <dbReference type="Pfam" id="PF18216"/>
    </source>
</evidence>
<comment type="caution">
    <text evidence="7">The sequence shown here is derived from an EMBL/GenBank/DDBJ whole genome shotgun (WGS) entry which is preliminary data.</text>
</comment>
<comment type="pathway">
    <text evidence="1">Purine metabolism; IMP biosynthesis via de novo pathway; N(2)-formyl-N(1)-(5-phospho-D-ribosyl)glycinamide from N(1)-(5-phospho-D-ribosyl)glycinamide (10-formyl THF route): step 1/1.</text>
</comment>
<dbReference type="GO" id="GO:0005829">
    <property type="term" value="C:cytosol"/>
    <property type="evidence" value="ECO:0007669"/>
    <property type="project" value="TreeGrafter"/>
</dbReference>
<dbReference type="Gene3D" id="3.40.50.12230">
    <property type="match status" value="1"/>
</dbReference>
<dbReference type="Pfam" id="PF00551">
    <property type="entry name" value="Formyl_trans_N"/>
    <property type="match status" value="1"/>
</dbReference>
<dbReference type="Pfam" id="PF18216">
    <property type="entry name" value="N_formyltrans_C"/>
    <property type="match status" value="1"/>
</dbReference>
<dbReference type="Proteomes" id="UP000438699">
    <property type="component" value="Unassembled WGS sequence"/>
</dbReference>
<evidence type="ECO:0000256" key="4">
    <source>
        <dbReference type="ARBA" id="ARBA00022755"/>
    </source>
</evidence>
<evidence type="ECO:0000256" key="3">
    <source>
        <dbReference type="ARBA" id="ARBA00022679"/>
    </source>
</evidence>
<evidence type="ECO:0000256" key="1">
    <source>
        <dbReference type="ARBA" id="ARBA00005054"/>
    </source>
</evidence>
<evidence type="ECO:0000313" key="7">
    <source>
        <dbReference type="EMBL" id="KAB1441384.1"/>
    </source>
</evidence>
<proteinExistence type="predicted"/>
<dbReference type="GO" id="GO:0006189">
    <property type="term" value="P:'de novo' IMP biosynthetic process"/>
    <property type="evidence" value="ECO:0007669"/>
    <property type="project" value="TreeGrafter"/>
</dbReference>
<dbReference type="InterPro" id="IPR002376">
    <property type="entry name" value="Formyl_transf_N"/>
</dbReference>
<evidence type="ECO:0000259" key="5">
    <source>
        <dbReference type="Pfam" id="PF00551"/>
    </source>
</evidence>
<dbReference type="EMBL" id="WAIE01000004">
    <property type="protein sequence ID" value="KAB1441384.1"/>
    <property type="molecule type" value="Genomic_DNA"/>
</dbReference>
<reference evidence="7 8" key="1">
    <citation type="journal article" date="2017" name="Int. J. Syst. Evol. Microbiol.">
        <title>Desulfovibrio senegalensis sp. nov., a mesophilic sulfate reducer isolated from marine sediment.</title>
        <authorList>
            <person name="Thioye A."/>
            <person name="Gam Z.B.A."/>
            <person name="Mbengue M."/>
            <person name="Cayol J.L."/>
            <person name="Joseph-Bartoli M."/>
            <person name="Toure-Kane C."/>
            <person name="Labat M."/>
        </authorList>
    </citation>
    <scope>NUCLEOTIDE SEQUENCE [LARGE SCALE GENOMIC DNA]</scope>
    <source>
        <strain evidence="7 8">DSM 101509</strain>
    </source>
</reference>
<protein>
    <recommendedName>
        <fullName evidence="2">phosphoribosylglycinamide formyltransferase 1</fullName>
        <ecNumber evidence="2">2.1.2.2</ecNumber>
    </recommendedName>
</protein>
<dbReference type="InterPro" id="IPR036477">
    <property type="entry name" value="Formyl_transf_N_sf"/>
</dbReference>
<dbReference type="EC" id="2.1.2.2" evidence="2"/>
<keyword evidence="8" id="KW-1185">Reference proteome</keyword>
<evidence type="ECO:0000313" key="8">
    <source>
        <dbReference type="Proteomes" id="UP000438699"/>
    </source>
</evidence>
<feature type="domain" description="Formyl transferase N-terminal" evidence="5">
    <location>
        <begin position="67"/>
        <end position="174"/>
    </location>
</feature>
<accession>A0A6N6N3V0</accession>
<dbReference type="PANTHER" id="PTHR43369:SF2">
    <property type="entry name" value="PHOSPHORIBOSYLGLYCINAMIDE FORMYLTRANSFERASE"/>
    <property type="match status" value="1"/>
</dbReference>
<dbReference type="CDD" id="cd08369">
    <property type="entry name" value="FMT_core"/>
    <property type="match status" value="1"/>
</dbReference>
<dbReference type="AlphaFoldDB" id="A0A6N6N3V0"/>
<evidence type="ECO:0000256" key="2">
    <source>
        <dbReference type="ARBA" id="ARBA00012254"/>
    </source>
</evidence>
<dbReference type="SUPFAM" id="SSF53328">
    <property type="entry name" value="Formyltransferase"/>
    <property type="match status" value="1"/>
</dbReference>
<keyword evidence="4" id="KW-0658">Purine biosynthesis</keyword>